<gene>
    <name evidence="1" type="ORF">NCTC10815_02170</name>
</gene>
<accession>A0A378MH48</accession>
<organism evidence="1 2">
    <name type="scientific">Listeria grayi</name>
    <name type="common">Listeria murrayi</name>
    <dbReference type="NCBI Taxonomy" id="1641"/>
    <lineage>
        <taxon>Bacteria</taxon>
        <taxon>Bacillati</taxon>
        <taxon>Bacillota</taxon>
        <taxon>Bacilli</taxon>
        <taxon>Bacillales</taxon>
        <taxon>Listeriaceae</taxon>
        <taxon>Listeria</taxon>
    </lineage>
</organism>
<dbReference type="EMBL" id="UGPG01000001">
    <property type="protein sequence ID" value="STY44816.1"/>
    <property type="molecule type" value="Genomic_DNA"/>
</dbReference>
<evidence type="ECO:0000313" key="2">
    <source>
        <dbReference type="Proteomes" id="UP000254879"/>
    </source>
</evidence>
<protein>
    <submittedName>
        <fullName evidence="1">Uncharacterized protein</fullName>
    </submittedName>
</protein>
<reference evidence="1 2" key="1">
    <citation type="submission" date="2018-06" db="EMBL/GenBank/DDBJ databases">
        <authorList>
            <consortium name="Pathogen Informatics"/>
            <person name="Doyle S."/>
        </authorList>
    </citation>
    <scope>NUCLEOTIDE SEQUENCE [LARGE SCALE GENOMIC DNA]</scope>
    <source>
        <strain evidence="2">NCTC 10815</strain>
    </source>
</reference>
<dbReference type="Proteomes" id="UP000254879">
    <property type="component" value="Unassembled WGS sequence"/>
</dbReference>
<proteinExistence type="predicted"/>
<name>A0A378MH48_LISGR</name>
<evidence type="ECO:0000313" key="1">
    <source>
        <dbReference type="EMBL" id="STY44816.1"/>
    </source>
</evidence>
<dbReference type="AlphaFoldDB" id="A0A378MH48"/>
<sequence length="59" mass="6799">MPDVGTKIKTPEGIKAQVYGINLLNRVLQVRIPEEEAVVEYELEELLPYNDFRKQPVKS</sequence>